<dbReference type="EMBL" id="LRBV02000005">
    <property type="status" value="NOT_ANNOTATED_CDS"/>
    <property type="molecule type" value="Genomic_DNA"/>
</dbReference>
<dbReference type="EnsemblPlants" id="QL05p076483:mrna">
    <property type="protein sequence ID" value="QL05p076483:mrna"/>
    <property type="gene ID" value="QL05p076483"/>
</dbReference>
<accession>A0A7N2LUT1</accession>
<keyword evidence="2" id="KW-1185">Reference proteome</keyword>
<dbReference type="AlphaFoldDB" id="A0A7N2LUT1"/>
<sequence length="75" mass="8631">MEVWPRPKDYGRWSEKGMTAFSVDFEIIPMWVQVWGLPFDLINEDAGKDIGESIGRVLEVDCKAIASDQARFLRI</sequence>
<reference evidence="1" key="2">
    <citation type="submission" date="2021-01" db="UniProtKB">
        <authorList>
            <consortium name="EnsemblPlants"/>
        </authorList>
    </citation>
    <scope>IDENTIFICATION</scope>
</reference>
<organism evidence="1 2">
    <name type="scientific">Quercus lobata</name>
    <name type="common">Valley oak</name>
    <dbReference type="NCBI Taxonomy" id="97700"/>
    <lineage>
        <taxon>Eukaryota</taxon>
        <taxon>Viridiplantae</taxon>
        <taxon>Streptophyta</taxon>
        <taxon>Embryophyta</taxon>
        <taxon>Tracheophyta</taxon>
        <taxon>Spermatophyta</taxon>
        <taxon>Magnoliopsida</taxon>
        <taxon>eudicotyledons</taxon>
        <taxon>Gunneridae</taxon>
        <taxon>Pentapetalae</taxon>
        <taxon>rosids</taxon>
        <taxon>fabids</taxon>
        <taxon>Fagales</taxon>
        <taxon>Fagaceae</taxon>
        <taxon>Quercus</taxon>
    </lineage>
</organism>
<dbReference type="Proteomes" id="UP000594261">
    <property type="component" value="Chromosome 5"/>
</dbReference>
<evidence type="ECO:0008006" key="3">
    <source>
        <dbReference type="Google" id="ProtNLM"/>
    </source>
</evidence>
<evidence type="ECO:0000313" key="2">
    <source>
        <dbReference type="Proteomes" id="UP000594261"/>
    </source>
</evidence>
<proteinExistence type="predicted"/>
<evidence type="ECO:0000313" key="1">
    <source>
        <dbReference type="EnsemblPlants" id="QL05p076483:mrna"/>
    </source>
</evidence>
<reference evidence="1 2" key="1">
    <citation type="journal article" date="2016" name="G3 (Bethesda)">
        <title>First Draft Assembly and Annotation of the Genome of a California Endemic Oak Quercus lobata Nee (Fagaceae).</title>
        <authorList>
            <person name="Sork V.L."/>
            <person name="Fitz-Gibbon S.T."/>
            <person name="Puiu D."/>
            <person name="Crepeau M."/>
            <person name="Gugger P.F."/>
            <person name="Sherman R."/>
            <person name="Stevens K."/>
            <person name="Langley C.H."/>
            <person name="Pellegrini M."/>
            <person name="Salzberg S.L."/>
        </authorList>
    </citation>
    <scope>NUCLEOTIDE SEQUENCE [LARGE SCALE GENOMIC DNA]</scope>
    <source>
        <strain evidence="1 2">cv. SW786</strain>
    </source>
</reference>
<name>A0A7N2LUT1_QUELO</name>
<dbReference type="Gramene" id="QL05p076483:mrna">
    <property type="protein sequence ID" value="QL05p076483:mrna"/>
    <property type="gene ID" value="QL05p076483"/>
</dbReference>
<dbReference type="InParanoid" id="A0A7N2LUT1"/>
<protein>
    <recommendedName>
        <fullName evidence="3">DUF4283 domain-containing protein</fullName>
    </recommendedName>
</protein>